<name>A0A926IPR9_9BACT</name>
<protein>
    <submittedName>
        <fullName evidence="1">DUF393 domain-containing protein</fullName>
    </submittedName>
</protein>
<dbReference type="GO" id="GO:0015035">
    <property type="term" value="F:protein-disulfide reductase activity"/>
    <property type="evidence" value="ECO:0007669"/>
    <property type="project" value="InterPro"/>
</dbReference>
<dbReference type="Pfam" id="PF04134">
    <property type="entry name" value="DCC1-like"/>
    <property type="match status" value="1"/>
</dbReference>
<evidence type="ECO:0000313" key="2">
    <source>
        <dbReference type="Proteomes" id="UP000651085"/>
    </source>
</evidence>
<dbReference type="PANTHER" id="PTHR33639:SF2">
    <property type="entry name" value="DUF393 DOMAIN-CONTAINING PROTEIN"/>
    <property type="match status" value="1"/>
</dbReference>
<keyword evidence="2" id="KW-1185">Reference proteome</keyword>
<dbReference type="AlphaFoldDB" id="A0A926IPR9"/>
<dbReference type="EMBL" id="JACRTF010000001">
    <property type="protein sequence ID" value="MBC8593579.1"/>
    <property type="molecule type" value="Genomic_DNA"/>
</dbReference>
<dbReference type="InterPro" id="IPR052927">
    <property type="entry name" value="DCC_oxidoreductase"/>
</dbReference>
<organism evidence="1 2">
    <name type="scientific">Jilunia laotingensis</name>
    <dbReference type="NCBI Taxonomy" id="2763675"/>
    <lineage>
        <taxon>Bacteria</taxon>
        <taxon>Pseudomonadati</taxon>
        <taxon>Bacteroidota</taxon>
        <taxon>Bacteroidia</taxon>
        <taxon>Bacteroidales</taxon>
        <taxon>Bacteroidaceae</taxon>
        <taxon>Jilunia</taxon>
    </lineage>
</organism>
<proteinExistence type="predicted"/>
<reference evidence="1" key="1">
    <citation type="submission" date="2020-08" db="EMBL/GenBank/DDBJ databases">
        <title>Genome public.</title>
        <authorList>
            <person name="Liu C."/>
            <person name="Sun Q."/>
        </authorList>
    </citation>
    <scope>NUCLEOTIDE SEQUENCE</scope>
    <source>
        <strain evidence="1">N12</strain>
    </source>
</reference>
<dbReference type="InterPro" id="IPR007263">
    <property type="entry name" value="DCC1-like"/>
</dbReference>
<gene>
    <name evidence="1" type="ORF">H8744_10020</name>
</gene>
<accession>A0A926IPR9</accession>
<dbReference type="Proteomes" id="UP000651085">
    <property type="component" value="Unassembled WGS sequence"/>
</dbReference>
<comment type="caution">
    <text evidence="1">The sequence shown here is derived from an EMBL/GenBank/DDBJ whole genome shotgun (WGS) entry which is preliminary data.</text>
</comment>
<dbReference type="RefSeq" id="WP_262434706.1">
    <property type="nucleotide sequence ID" value="NZ_JACRTF010000001.1"/>
</dbReference>
<dbReference type="PANTHER" id="PTHR33639">
    <property type="entry name" value="THIOL-DISULFIDE OXIDOREDUCTASE DCC"/>
    <property type="match status" value="1"/>
</dbReference>
<sequence>MNIILFDGVCNLCNGVVSFIIKRDKKALFRFAALQSGTGQLLLKRYGVENENITLFYFKDNVCFRKSAAVLHIFKDLGGIWKCFYPLIILPVCLRDTVYLFISRNRYRWFGKRKNCMIPTEEIRKRFLY</sequence>
<evidence type="ECO:0000313" key="1">
    <source>
        <dbReference type="EMBL" id="MBC8593579.1"/>
    </source>
</evidence>